<accession>A0A1M7YAM5</accession>
<organism evidence="1 2">
    <name type="scientific">Desulfopila aestuarii DSM 18488</name>
    <dbReference type="NCBI Taxonomy" id="1121416"/>
    <lineage>
        <taxon>Bacteria</taxon>
        <taxon>Pseudomonadati</taxon>
        <taxon>Thermodesulfobacteriota</taxon>
        <taxon>Desulfobulbia</taxon>
        <taxon>Desulfobulbales</taxon>
        <taxon>Desulfocapsaceae</taxon>
        <taxon>Desulfopila</taxon>
    </lineage>
</organism>
<dbReference type="RefSeq" id="WP_073614345.1">
    <property type="nucleotide sequence ID" value="NZ_FRFE01000015.1"/>
</dbReference>
<sequence>MNNKDTSHWNSEKLSPGFHFCIQRLDELLFDYTIDSYKPRALNAPSLCIELLKVIEEVDKGNIDRNNVKYIIEELKQVFKKDKSAKELTALDINYFLGLKEDSPLSELKLKVSVLERSLERGRYIKKIQEKLQSAIEKNNKDEIDILISTYITTLINRGISKQFIYHQFNKIFFNGNIKVESDNSLWELFKTMNPKRHVYSAFFKVSKSILLLEKSFNYFGIRIADVAEERTKELLEKHNFKAKDGHIIVEVRGLKLPDPFFARDFAEKRLETIRNTSNLFFHNSKLRWNKRSLVKQHCCSKDSLVASNQINPMRKSFNHKSNDVALLTNQVFENISLQSDSFKKFNRVLELHSNCLQNLTPENQLVNLWIILETLIPSVYKKSKVENICIEITPLILMRYFRKLCLELYHDIIRWNSDALHELSDDIATDVDTHFSKFLLLLSDDQFHPKLTTLYGKFDNFHLLRNRVFKISSILKDKSKIQQKLENHKSNITWQVRRVYRTRNLIVHSGTSPNYINVLVENTHYYIDQILSEIVDMTTSTFKIYNLEQAFEFGKILYSDLERRLNESKKPNDYIFDLTRERKI</sequence>
<reference evidence="1 2" key="1">
    <citation type="submission" date="2016-12" db="EMBL/GenBank/DDBJ databases">
        <authorList>
            <person name="Song W.-J."/>
            <person name="Kurnit D.M."/>
        </authorList>
    </citation>
    <scope>NUCLEOTIDE SEQUENCE [LARGE SCALE GENOMIC DNA]</scope>
    <source>
        <strain evidence="1 2">DSM 18488</strain>
    </source>
</reference>
<keyword evidence="2" id="KW-1185">Reference proteome</keyword>
<evidence type="ECO:0000313" key="1">
    <source>
        <dbReference type="EMBL" id="SHO49657.1"/>
    </source>
</evidence>
<dbReference type="STRING" id="1121416.SAMN02745220_02980"/>
<proteinExistence type="predicted"/>
<evidence type="ECO:0008006" key="3">
    <source>
        <dbReference type="Google" id="ProtNLM"/>
    </source>
</evidence>
<dbReference type="Proteomes" id="UP000184603">
    <property type="component" value="Unassembled WGS sequence"/>
</dbReference>
<name>A0A1M7YAM5_9BACT</name>
<protein>
    <recommendedName>
        <fullName evidence="3">Apea-like HEPN domain-containing protein</fullName>
    </recommendedName>
</protein>
<gene>
    <name evidence="1" type="ORF">SAMN02745220_02980</name>
</gene>
<dbReference type="EMBL" id="FRFE01000015">
    <property type="protein sequence ID" value="SHO49657.1"/>
    <property type="molecule type" value="Genomic_DNA"/>
</dbReference>
<dbReference type="OrthoDB" id="6626310at2"/>
<evidence type="ECO:0000313" key="2">
    <source>
        <dbReference type="Proteomes" id="UP000184603"/>
    </source>
</evidence>
<dbReference type="AlphaFoldDB" id="A0A1M7YAM5"/>